<evidence type="ECO:0000313" key="2">
    <source>
        <dbReference type="Proteomes" id="UP000468531"/>
    </source>
</evidence>
<name>A0A6P1BU65_9BRAD</name>
<dbReference type="EMBL" id="VKHP01000304">
    <property type="protein sequence ID" value="NEV02057.1"/>
    <property type="molecule type" value="Genomic_DNA"/>
</dbReference>
<dbReference type="RefSeq" id="WP_163161896.1">
    <property type="nucleotide sequence ID" value="NZ_VKHP01000304.1"/>
</dbReference>
<proteinExistence type="predicted"/>
<sequence>MRDRDDVEQAPGQIPPSLELKANPDTFTLTATRTGKLKALNLETAFATGVKLIRAARATGDALDHPQAPRAVARAIVAATLQISIEQGIPPPSLAQLDELADETEHVLRRAQGSAWPFQLRVNGVLNVEPIVGRGSSASRKLAPLV</sequence>
<organism evidence="1 2">
    <name type="scientific">Bradyrhizobium uaiense</name>
    <dbReference type="NCBI Taxonomy" id="2594946"/>
    <lineage>
        <taxon>Bacteria</taxon>
        <taxon>Pseudomonadati</taxon>
        <taxon>Pseudomonadota</taxon>
        <taxon>Alphaproteobacteria</taxon>
        <taxon>Hyphomicrobiales</taxon>
        <taxon>Nitrobacteraceae</taxon>
        <taxon>Bradyrhizobium</taxon>
    </lineage>
</organism>
<keyword evidence="2" id="KW-1185">Reference proteome</keyword>
<accession>A0A6P1BU65</accession>
<gene>
    <name evidence="1" type="ORF">FNJ47_41515</name>
</gene>
<dbReference type="Proteomes" id="UP000468531">
    <property type="component" value="Unassembled WGS sequence"/>
</dbReference>
<protein>
    <submittedName>
        <fullName evidence="1">Uncharacterized protein</fullName>
    </submittedName>
</protein>
<dbReference type="AlphaFoldDB" id="A0A6P1BU65"/>
<evidence type="ECO:0000313" key="1">
    <source>
        <dbReference type="EMBL" id="NEV02057.1"/>
    </source>
</evidence>
<comment type="caution">
    <text evidence="1">The sequence shown here is derived from an EMBL/GenBank/DDBJ whole genome shotgun (WGS) entry which is preliminary data.</text>
</comment>
<reference evidence="1 2" key="1">
    <citation type="journal article" date="2020" name="Arch. Microbiol.">
        <title>Bradyrhizobium uaiense sp. nov., a new highly efficient cowpea symbiont.</title>
        <authorList>
            <person name="Cabral Michel D."/>
            <person name="Azarias Guimaraes A."/>
            <person name="Martins da Costa E."/>
            <person name="Soares de Carvalho T."/>
            <person name="Balsanelli E."/>
            <person name="Willems A."/>
            <person name="Maltempi de Souza E."/>
            <person name="de Souza Moreira F.M."/>
        </authorList>
    </citation>
    <scope>NUCLEOTIDE SEQUENCE [LARGE SCALE GENOMIC DNA]</scope>
    <source>
        <strain evidence="1 2">UFLA 03-164</strain>
    </source>
</reference>